<dbReference type="RefSeq" id="WP_124025020.1">
    <property type="nucleotide sequence ID" value="NZ_RPOH01000069.1"/>
</dbReference>
<dbReference type="InterPro" id="IPR050900">
    <property type="entry name" value="Transposase_IS3/IS150/IS904"/>
</dbReference>
<dbReference type="InterPro" id="IPR036388">
    <property type="entry name" value="WH-like_DNA-bd_sf"/>
</dbReference>
<reference evidence="2 3" key="1">
    <citation type="submission" date="2018-11" db="EMBL/GenBank/DDBJ databases">
        <title>Draft genome sequence of Buttiauxella warmboldiae CCUG 35512.</title>
        <authorList>
            <person name="Salva-Serra F."/>
            <person name="Marathe N."/>
            <person name="Moore E."/>
            <person name="Svensson L."/>
            <person name="Engstrom-Jakobsson H."/>
        </authorList>
    </citation>
    <scope>NUCLEOTIDE SEQUENCE [LARGE SCALE GENOMIC DNA]</scope>
    <source>
        <strain evidence="2 3">CCUG 35512</strain>
    </source>
</reference>
<dbReference type="PANTHER" id="PTHR46889">
    <property type="entry name" value="TRANSPOSASE INSF FOR INSERTION SEQUENCE IS3B-RELATED"/>
    <property type="match status" value="1"/>
</dbReference>
<dbReference type="Proteomes" id="UP000268615">
    <property type="component" value="Unassembled WGS sequence"/>
</dbReference>
<dbReference type="EMBL" id="RPOH01000069">
    <property type="protein sequence ID" value="RPH23592.1"/>
    <property type="molecule type" value="Genomic_DNA"/>
</dbReference>
<dbReference type="InterPro" id="IPR001584">
    <property type="entry name" value="Integrase_cat-core"/>
</dbReference>
<dbReference type="AlphaFoldDB" id="A0A3N5D993"/>
<dbReference type="SUPFAM" id="SSF53098">
    <property type="entry name" value="Ribonuclease H-like"/>
    <property type="match status" value="1"/>
</dbReference>
<organism evidence="2 3">
    <name type="scientific">Buttiauxella warmboldiae</name>
    <dbReference type="NCBI Taxonomy" id="82993"/>
    <lineage>
        <taxon>Bacteria</taxon>
        <taxon>Pseudomonadati</taxon>
        <taxon>Pseudomonadota</taxon>
        <taxon>Gammaproteobacteria</taxon>
        <taxon>Enterobacterales</taxon>
        <taxon>Enterobacteriaceae</taxon>
        <taxon>Buttiauxella</taxon>
    </lineage>
</organism>
<dbReference type="SUPFAM" id="SSF48295">
    <property type="entry name" value="TrpR-like"/>
    <property type="match status" value="2"/>
</dbReference>
<dbReference type="InterPro" id="IPR055247">
    <property type="entry name" value="InsJ-like_HTH"/>
</dbReference>
<dbReference type="InterPro" id="IPR025948">
    <property type="entry name" value="HTH-like_dom"/>
</dbReference>
<dbReference type="InterPro" id="IPR048020">
    <property type="entry name" value="Transpos_IS3"/>
</dbReference>
<dbReference type="InterPro" id="IPR012337">
    <property type="entry name" value="RNaseH-like_sf"/>
</dbReference>
<comment type="caution">
    <text evidence="2">The sequence shown here is derived from an EMBL/GenBank/DDBJ whole genome shotgun (WGS) entry which is preliminary data.</text>
</comment>
<protein>
    <submittedName>
        <fullName evidence="2">IS3 family transposase</fullName>
    </submittedName>
</protein>
<keyword evidence="3" id="KW-1185">Reference proteome</keyword>
<feature type="domain" description="Integrase catalytic" evidence="1">
    <location>
        <begin position="287"/>
        <end position="449"/>
    </location>
</feature>
<dbReference type="OrthoDB" id="9810995at2"/>
<evidence type="ECO:0000259" key="1">
    <source>
        <dbReference type="PROSITE" id="PS50994"/>
    </source>
</evidence>
<dbReference type="Gene3D" id="1.10.10.10">
    <property type="entry name" value="Winged helix-like DNA-binding domain superfamily/Winged helix DNA-binding domain"/>
    <property type="match status" value="1"/>
</dbReference>
<accession>A0A3N5D993</accession>
<proteinExistence type="predicted"/>
<dbReference type="Pfam" id="PF13518">
    <property type="entry name" value="HTH_28"/>
    <property type="match status" value="2"/>
</dbReference>
<evidence type="ECO:0000313" key="2">
    <source>
        <dbReference type="EMBL" id="RPH23592.1"/>
    </source>
</evidence>
<dbReference type="GO" id="GO:0015074">
    <property type="term" value="P:DNA integration"/>
    <property type="evidence" value="ECO:0007669"/>
    <property type="project" value="InterPro"/>
</dbReference>
<dbReference type="Gene3D" id="3.30.420.10">
    <property type="entry name" value="Ribonuclease H-like superfamily/Ribonuclease H"/>
    <property type="match status" value="1"/>
</dbReference>
<gene>
    <name evidence="2" type="ORF">EHN07_15825</name>
</gene>
<evidence type="ECO:0000313" key="3">
    <source>
        <dbReference type="Proteomes" id="UP000268615"/>
    </source>
</evidence>
<dbReference type="PANTHER" id="PTHR46889:SF4">
    <property type="entry name" value="TRANSPOSASE INSO FOR INSERTION SEQUENCE ELEMENT IS911B-RELATED"/>
    <property type="match status" value="1"/>
</dbReference>
<dbReference type="Pfam" id="PF13333">
    <property type="entry name" value="rve_2"/>
    <property type="match status" value="1"/>
</dbReference>
<dbReference type="Pfam" id="PF00665">
    <property type="entry name" value="rve"/>
    <property type="match status" value="1"/>
</dbReference>
<dbReference type="PROSITE" id="PS50994">
    <property type="entry name" value="INTEGRASE"/>
    <property type="match status" value="1"/>
</dbReference>
<dbReference type="InterPro" id="IPR010921">
    <property type="entry name" value="Trp_repressor/repl_initiator"/>
</dbReference>
<sequence length="452" mass="52178">MKYPVSVRLSAVQYYLSRKGTLNETALLFGVGKSPLGRWIRAFRQQGEAGLEHRLSRTYTQDFRLGVIRYMMKHKCSSAEASAHFAIPNETLIQQWLKRYREGGAEALHPVKKGVSVPKAKSPPGSKPFCEMTYAELQEELEYLRAENAYPKKAESPERGKCPQGAAEKTKIVQSLLPAHRLVFLLRAARLARSSYYYNATKPAAETDRYAGIVRAIMAINVRHMGRYGYRRMTLALRKEGFTLNHKTVRKLMKQHGLTCHIRRKKYRSYMPGGGPASDNLLARNFRAEHSGMKWCTDVTEFRVGEHKLYLSVVQDMYSHEIVAWHISRSPSQRLVCKMLDEALKVNYRKKGLILHSDQGWHYKTLMWRAMLADAGVTQSMSRKGNCLDNAVMENFFSHLKAEMYHRKRYDSMEVLKRDVIDYINYYNNERISLKTGGVSPVEYRTQMEIQQ</sequence>
<dbReference type="NCBIfam" id="NF033516">
    <property type="entry name" value="transpos_IS3"/>
    <property type="match status" value="1"/>
</dbReference>
<dbReference type="GO" id="GO:0043565">
    <property type="term" value="F:sequence-specific DNA binding"/>
    <property type="evidence" value="ECO:0007669"/>
    <property type="project" value="InterPro"/>
</dbReference>
<dbReference type="InterPro" id="IPR036397">
    <property type="entry name" value="RNaseH_sf"/>
</dbReference>
<dbReference type="Pfam" id="PF13276">
    <property type="entry name" value="HTH_21"/>
    <property type="match status" value="1"/>
</dbReference>
<name>A0A3N5D993_9ENTR</name>